<dbReference type="GO" id="GO:0005737">
    <property type="term" value="C:cytoplasm"/>
    <property type="evidence" value="ECO:0007669"/>
    <property type="project" value="UniProtKB-SubCell"/>
</dbReference>
<dbReference type="AlphaFoldDB" id="A0A9D2SWE4"/>
<comment type="similarity">
    <text evidence="1 2">Belongs to the CutC family.</text>
</comment>
<dbReference type="GO" id="GO:0005507">
    <property type="term" value="F:copper ion binding"/>
    <property type="evidence" value="ECO:0007669"/>
    <property type="project" value="TreeGrafter"/>
</dbReference>
<organism evidence="3 4">
    <name type="scientific">Candidatus Merdibacter merdavium</name>
    <dbReference type="NCBI Taxonomy" id="2838692"/>
    <lineage>
        <taxon>Bacteria</taxon>
        <taxon>Bacillati</taxon>
        <taxon>Bacillota</taxon>
        <taxon>Erysipelotrichia</taxon>
        <taxon>Erysipelotrichales</taxon>
        <taxon>Erysipelotrichaceae</taxon>
        <taxon>Merdibacter</taxon>
    </lineage>
</organism>
<dbReference type="Gene3D" id="3.20.20.380">
    <property type="entry name" value="Copper homeostasis (CutC) domain"/>
    <property type="match status" value="1"/>
</dbReference>
<dbReference type="EMBL" id="DWWM01000026">
    <property type="protein sequence ID" value="HJC36345.1"/>
    <property type="molecule type" value="Genomic_DNA"/>
</dbReference>
<reference evidence="3" key="1">
    <citation type="journal article" date="2021" name="PeerJ">
        <title>Extensive microbial diversity within the chicken gut microbiome revealed by metagenomics and culture.</title>
        <authorList>
            <person name="Gilroy R."/>
            <person name="Ravi A."/>
            <person name="Getino M."/>
            <person name="Pursley I."/>
            <person name="Horton D.L."/>
            <person name="Alikhan N.F."/>
            <person name="Baker D."/>
            <person name="Gharbi K."/>
            <person name="Hall N."/>
            <person name="Watson M."/>
            <person name="Adriaenssens E.M."/>
            <person name="Foster-Nyarko E."/>
            <person name="Jarju S."/>
            <person name="Secka A."/>
            <person name="Antonio M."/>
            <person name="Oren A."/>
            <person name="Chaudhuri R.R."/>
            <person name="La Ragione R."/>
            <person name="Hildebrand F."/>
            <person name="Pallen M.J."/>
        </authorList>
    </citation>
    <scope>NUCLEOTIDE SEQUENCE</scope>
    <source>
        <strain evidence="3">CHK187-11901</strain>
    </source>
</reference>
<comment type="subcellular location">
    <subcellularLocation>
        <location evidence="2">Cytoplasm</location>
    </subcellularLocation>
</comment>
<keyword evidence="2" id="KW-0963">Cytoplasm</keyword>
<name>A0A9D2SWE4_9FIRM</name>
<comment type="caution">
    <text evidence="3">The sequence shown here is derived from an EMBL/GenBank/DDBJ whole genome shotgun (WGS) entry which is preliminary data.</text>
</comment>
<dbReference type="PANTHER" id="PTHR12598:SF0">
    <property type="entry name" value="COPPER HOMEOSTASIS PROTEIN CUTC HOMOLOG"/>
    <property type="match status" value="1"/>
</dbReference>
<dbReference type="HAMAP" id="MF_00795">
    <property type="entry name" value="CutC"/>
    <property type="match status" value="1"/>
</dbReference>
<proteinExistence type="inferred from homology"/>
<sequence>MERIVEICTGSYQDCLAAYHGGAKRVELNSALSVGGLTPSVAVLRQVKRDTDLKVICMVRPRAAGFCYEPEDVRIMMEDARILLEEGADGIAFGFLTPDAQVEKGATARMCDLIHSFGKEAVFHRAFDVCADPFAAMDILIACGIDRLLTSGQQEKAAQGVSLIRMLQARFHAHIEILAGSGVNAGNARQLMAATGIHQVHSSCKTFSPDPTTRKGPVSYAYLSGPHEDEYDVVSEELVRQLVQAVQGD</sequence>
<evidence type="ECO:0000313" key="3">
    <source>
        <dbReference type="EMBL" id="HJC36345.1"/>
    </source>
</evidence>
<comment type="caution">
    <text evidence="2">Once thought to be involved in copper homeostasis, experiments in E.coli have shown this is not the case.</text>
</comment>
<dbReference type="PANTHER" id="PTHR12598">
    <property type="entry name" value="COPPER HOMEOSTASIS PROTEIN CUTC"/>
    <property type="match status" value="1"/>
</dbReference>
<dbReference type="InterPro" id="IPR036822">
    <property type="entry name" value="CutC-like_dom_sf"/>
</dbReference>
<dbReference type="Proteomes" id="UP000823896">
    <property type="component" value="Unassembled WGS sequence"/>
</dbReference>
<evidence type="ECO:0000256" key="2">
    <source>
        <dbReference type="HAMAP-Rule" id="MF_00795"/>
    </source>
</evidence>
<dbReference type="SUPFAM" id="SSF110395">
    <property type="entry name" value="CutC-like"/>
    <property type="match status" value="1"/>
</dbReference>
<dbReference type="Pfam" id="PF03932">
    <property type="entry name" value="CutC"/>
    <property type="match status" value="1"/>
</dbReference>
<evidence type="ECO:0000256" key="1">
    <source>
        <dbReference type="ARBA" id="ARBA00007768"/>
    </source>
</evidence>
<gene>
    <name evidence="2" type="primary">cutC</name>
    <name evidence="3" type="ORF">H9702_04360</name>
</gene>
<protein>
    <recommendedName>
        <fullName evidence="2">PF03932 family protein CutC</fullName>
    </recommendedName>
</protein>
<accession>A0A9D2SWE4</accession>
<reference evidence="3" key="2">
    <citation type="submission" date="2021-04" db="EMBL/GenBank/DDBJ databases">
        <authorList>
            <person name="Gilroy R."/>
        </authorList>
    </citation>
    <scope>NUCLEOTIDE SEQUENCE</scope>
    <source>
        <strain evidence="3">CHK187-11901</strain>
    </source>
</reference>
<dbReference type="InterPro" id="IPR005627">
    <property type="entry name" value="CutC-like"/>
</dbReference>
<evidence type="ECO:0000313" key="4">
    <source>
        <dbReference type="Proteomes" id="UP000823896"/>
    </source>
</evidence>